<dbReference type="HAMAP" id="MF_01120">
    <property type="entry name" value="LysK"/>
    <property type="match status" value="1"/>
</dbReference>
<keyword evidence="6 8" id="KW-0457">Lysine biosynthesis</keyword>
<evidence type="ECO:0000256" key="2">
    <source>
        <dbReference type="ARBA" id="ARBA00022605"/>
    </source>
</evidence>
<dbReference type="GO" id="GO:0050897">
    <property type="term" value="F:cobalt ion binding"/>
    <property type="evidence" value="ECO:0007669"/>
    <property type="project" value="UniProtKB-UniRule"/>
</dbReference>
<comment type="function">
    <text evidence="8">Catalyzes the release of L-lysine from [LysW]-gamma-L-lysine.</text>
</comment>
<dbReference type="SUPFAM" id="SSF53187">
    <property type="entry name" value="Zn-dependent exopeptidases"/>
    <property type="match status" value="1"/>
</dbReference>
<feature type="active site" description="Proton acceptor" evidence="8">
    <location>
        <position position="142"/>
    </location>
</feature>
<keyword evidence="2 8" id="KW-0028">Amino-acid biosynthesis</keyword>
<evidence type="ECO:0000256" key="7">
    <source>
        <dbReference type="ARBA" id="ARBA00023285"/>
    </source>
</evidence>
<dbReference type="InterPro" id="IPR010175">
    <property type="entry name" value="LysK"/>
</dbReference>
<dbReference type="Pfam" id="PF01546">
    <property type="entry name" value="Peptidase_M20"/>
    <property type="match status" value="1"/>
</dbReference>
<dbReference type="CDD" id="cd05653">
    <property type="entry name" value="M20_ArgE_LysK"/>
    <property type="match status" value="1"/>
</dbReference>
<reference evidence="9 10" key="1">
    <citation type="submission" date="2019-07" db="EMBL/GenBank/DDBJ databases">
        <title>Whole genome shotgun sequence of Meiothermus hypogaeus NBRC 106114.</title>
        <authorList>
            <person name="Hosoyama A."/>
            <person name="Uohara A."/>
            <person name="Ohji S."/>
            <person name="Ichikawa N."/>
        </authorList>
    </citation>
    <scope>NUCLEOTIDE SEQUENCE [LARGE SCALE GENOMIC DNA]</scope>
    <source>
        <strain evidence="9 10">NBRC 106114</strain>
    </source>
</reference>
<feature type="binding site" evidence="8">
    <location>
        <position position="344"/>
    </location>
    <ligand>
        <name>Zn(2+)</name>
        <dbReference type="ChEBI" id="CHEBI:29105"/>
        <label>2</label>
    </ligand>
</feature>
<feature type="binding site" evidence="8">
    <location>
        <position position="166"/>
    </location>
    <ligand>
        <name>Zn(2+)</name>
        <dbReference type="ChEBI" id="CHEBI:29105"/>
        <label>1</label>
    </ligand>
</feature>
<sequence>MPQNVILSECGPEPAAGHSGMSLDPIDFLRGALEIPSVSGQERTVAQYLAEGMKKLGYAKAWVDEADNARGQVGTGPVQVVLLGHIDTVPGVVPVRLEGDKLFGRGSVDAKGPFVTFVLAAAGLPEEVLRKLTIHVVGATEEEVPSSKGARYVVDKLKPDFVVIGEPSSWQGITLGYKGRLLVRVRREKDSFHSAHHEPNAAEELISYFVSIKAWAEAMNGGQGPFNQVQYNLRDFKIEHPDNRQLAEMKFDLRLPPRLSVEEAIRHLSAYAPPILDLDFSGREVPYVGPKDTPLTRALRLGIRQAGGEPVFKYKTGTSDMNIVAPHWKVPMVAYGPGDSTLDHTPNEHVEIPEFLKAIEALRAALTRLAK</sequence>
<dbReference type="GO" id="GO:0005737">
    <property type="term" value="C:cytoplasm"/>
    <property type="evidence" value="ECO:0007669"/>
    <property type="project" value="UniProtKB-SubCell"/>
</dbReference>
<dbReference type="EMBL" id="BJXL01000052">
    <property type="protein sequence ID" value="GEM83591.1"/>
    <property type="molecule type" value="Genomic_DNA"/>
</dbReference>
<comment type="catalytic activity">
    <reaction evidence="8">
        <text>[amino-group carrier protein]-C-terminal-gamma-(L-lysyl)-L-glutamate + H2O = [amino-group carrier protein]-C-terminal-L-glutamate + L-lysine</text>
        <dbReference type="Rhea" id="RHEA:48684"/>
        <dbReference type="Rhea" id="RHEA-COMP:9693"/>
        <dbReference type="Rhea" id="RHEA-COMP:9715"/>
        <dbReference type="ChEBI" id="CHEBI:15377"/>
        <dbReference type="ChEBI" id="CHEBI:32551"/>
        <dbReference type="ChEBI" id="CHEBI:78525"/>
        <dbReference type="ChEBI" id="CHEBI:78526"/>
        <dbReference type="EC" id="3.5.1.130"/>
    </reaction>
</comment>
<feature type="binding site" evidence="8">
    <location>
        <position position="109"/>
    </location>
    <ligand>
        <name>Zn(2+)</name>
        <dbReference type="ChEBI" id="CHEBI:29105"/>
        <label>1</label>
    </ligand>
</feature>
<evidence type="ECO:0000256" key="3">
    <source>
        <dbReference type="ARBA" id="ARBA00022723"/>
    </source>
</evidence>
<dbReference type="InterPro" id="IPR002933">
    <property type="entry name" value="Peptidase_M20"/>
</dbReference>
<evidence type="ECO:0000313" key="9">
    <source>
        <dbReference type="EMBL" id="GEM83591.1"/>
    </source>
</evidence>
<dbReference type="NCBIfam" id="NF003367">
    <property type="entry name" value="PRK04443.1"/>
    <property type="match status" value="1"/>
</dbReference>
<dbReference type="PANTHER" id="PTHR43808:SF28">
    <property type="entry name" value="[LYSW]-LYSINE_[LYSW]-ORNITHINE HYDROLASE"/>
    <property type="match status" value="1"/>
</dbReference>
<organism evidence="9 10">
    <name type="scientific">Meiothermus hypogaeus NBRC 106114</name>
    <dbReference type="NCBI Taxonomy" id="1227553"/>
    <lineage>
        <taxon>Bacteria</taxon>
        <taxon>Thermotogati</taxon>
        <taxon>Deinococcota</taxon>
        <taxon>Deinococci</taxon>
        <taxon>Thermales</taxon>
        <taxon>Thermaceae</taxon>
        <taxon>Meiothermus</taxon>
    </lineage>
</organism>
<comment type="pathway">
    <text evidence="8">Amino-acid biosynthesis; L-lysine biosynthesis via AAA pathway; L-lysine from L-alpha-aminoadipate (Thermus route): step 5/5.</text>
</comment>
<comment type="cofactor">
    <cofactor evidence="8">
        <name>Zn(2+)</name>
        <dbReference type="ChEBI" id="CHEBI:29105"/>
    </cofactor>
    <cofactor evidence="8">
        <name>Co(2+)</name>
        <dbReference type="ChEBI" id="CHEBI:48828"/>
    </cofactor>
    <text evidence="8">Binds 2 Zn(2+) or Co(2+) ions per subunit.</text>
</comment>
<proteinExistence type="inferred from homology"/>
<dbReference type="NCBIfam" id="TIGR01902">
    <property type="entry name" value="dapE-lys-deAc"/>
    <property type="match status" value="1"/>
</dbReference>
<dbReference type="Proteomes" id="UP000321197">
    <property type="component" value="Unassembled WGS sequence"/>
</dbReference>
<dbReference type="Gene3D" id="3.40.630.10">
    <property type="entry name" value="Zn peptidases"/>
    <property type="match status" value="2"/>
</dbReference>
<dbReference type="GO" id="GO:0019878">
    <property type="term" value="P:lysine biosynthetic process via aminoadipic acid"/>
    <property type="evidence" value="ECO:0007669"/>
    <property type="project" value="UniProtKB-UniRule"/>
</dbReference>
<keyword evidence="3 8" id="KW-0479">Metal-binding</keyword>
<evidence type="ECO:0000256" key="5">
    <source>
        <dbReference type="ARBA" id="ARBA00022833"/>
    </source>
</evidence>
<evidence type="ECO:0000256" key="4">
    <source>
        <dbReference type="ARBA" id="ARBA00022801"/>
    </source>
</evidence>
<comment type="caution">
    <text evidence="9">The sequence shown here is derived from an EMBL/GenBank/DDBJ whole genome shotgun (WGS) entry which is preliminary data.</text>
</comment>
<feature type="binding site" evidence="8">
    <location>
        <position position="143"/>
    </location>
    <ligand>
        <name>Zn(2+)</name>
        <dbReference type="ChEBI" id="CHEBI:29105"/>
        <label>2</label>
    </ligand>
</feature>
<comment type="subcellular location">
    <subcellularLocation>
        <location evidence="8">Cytoplasm</location>
    </subcellularLocation>
</comment>
<keyword evidence="1 8" id="KW-0963">Cytoplasm</keyword>
<keyword evidence="7 8" id="KW-0170">Cobalt</keyword>
<dbReference type="UniPathway" id="UPA00033">
    <property type="reaction ID" value="UER00039"/>
</dbReference>
<dbReference type="InterPro" id="IPR050072">
    <property type="entry name" value="Peptidase_M20A"/>
</dbReference>
<dbReference type="AlphaFoldDB" id="A0A511R1V7"/>
<name>A0A511R1V7_9DEIN</name>
<dbReference type="GO" id="GO:0008270">
    <property type="term" value="F:zinc ion binding"/>
    <property type="evidence" value="ECO:0007669"/>
    <property type="project" value="UniProtKB-UniRule"/>
</dbReference>
<feature type="binding site" evidence="8">
    <location>
        <position position="109"/>
    </location>
    <ligand>
        <name>Zn(2+)</name>
        <dbReference type="ChEBI" id="CHEBI:29105"/>
        <label>2</label>
    </ligand>
</feature>
<dbReference type="GO" id="GO:0016811">
    <property type="term" value="F:hydrolase activity, acting on carbon-nitrogen (but not peptide) bonds, in linear amides"/>
    <property type="evidence" value="ECO:0007669"/>
    <property type="project" value="UniProtKB-UniRule"/>
</dbReference>
<evidence type="ECO:0000256" key="1">
    <source>
        <dbReference type="ARBA" id="ARBA00022490"/>
    </source>
</evidence>
<dbReference type="EC" id="3.5.1.130" evidence="8"/>
<protein>
    <recommendedName>
        <fullName evidence="8">[LysW]-lysine hydrolase</fullName>
        <ecNumber evidence="8">3.5.1.130</ecNumber>
    </recommendedName>
</protein>
<accession>A0A511R1V7</accession>
<feature type="active site" evidence="8">
    <location>
        <position position="87"/>
    </location>
</feature>
<comment type="similarity">
    <text evidence="8">Belongs to the peptidase M20A family. LysK subfamily.</text>
</comment>
<evidence type="ECO:0000256" key="6">
    <source>
        <dbReference type="ARBA" id="ARBA00023154"/>
    </source>
</evidence>
<evidence type="ECO:0000313" key="10">
    <source>
        <dbReference type="Proteomes" id="UP000321197"/>
    </source>
</evidence>
<evidence type="ECO:0000256" key="8">
    <source>
        <dbReference type="HAMAP-Rule" id="MF_01120"/>
    </source>
</evidence>
<keyword evidence="5 8" id="KW-0862">Zinc</keyword>
<feature type="binding site" evidence="8">
    <location>
        <position position="85"/>
    </location>
    <ligand>
        <name>Zn(2+)</name>
        <dbReference type="ChEBI" id="CHEBI:29105"/>
        <label>1</label>
    </ligand>
</feature>
<gene>
    <name evidence="8 9" type="primary">lysK</name>
    <name evidence="9" type="ORF">MHY01S_17570</name>
</gene>
<dbReference type="PANTHER" id="PTHR43808">
    <property type="entry name" value="ACETYLORNITHINE DEACETYLASE"/>
    <property type="match status" value="1"/>
</dbReference>
<keyword evidence="4 8" id="KW-0378">Hydrolase</keyword>